<protein>
    <submittedName>
        <fullName evidence="4">Oxidoreductase</fullName>
    </submittedName>
</protein>
<proteinExistence type="inferred from homology"/>
<organism evidence="4 5">
    <name type="scientific">Streptomyces viridochromogenes</name>
    <dbReference type="NCBI Taxonomy" id="1938"/>
    <lineage>
        <taxon>Bacteria</taxon>
        <taxon>Bacillati</taxon>
        <taxon>Actinomycetota</taxon>
        <taxon>Actinomycetes</taxon>
        <taxon>Kitasatosporales</taxon>
        <taxon>Streptomycetaceae</taxon>
        <taxon>Streptomyces</taxon>
    </lineage>
</organism>
<dbReference type="AlphaFoldDB" id="A0A0J8C6T2"/>
<comment type="caution">
    <text evidence="4">The sequence shown here is derived from an EMBL/GenBank/DDBJ whole genome shotgun (WGS) entry which is preliminary data.</text>
</comment>
<dbReference type="PRINTS" id="PR00081">
    <property type="entry name" value="GDHRDH"/>
</dbReference>
<dbReference type="OrthoDB" id="9804774at2"/>
<sequence>MNLGLKGRVYAITGASSGLGYATAETLVAEGARVVLGARDPKKLTTACGNLGGPQVATACAVNNADPDTPQQLIDSAHREFGRLDGVMVSVGGPPSGSVQETTDEQWREAFESIFLGAVRIARVIGATLPNGGSIAFVLSSTVRMPIPYLAISNGLRPGLAMIARSLSAEFGPHGVRVNSLLPGRIQTNRLLQMNAARDLDDIHEDVASVDLRRDGDPIEFARVAAFVLSPAASFMTGALIPVDGGTIPCL</sequence>
<keyword evidence="2" id="KW-0560">Oxidoreductase</keyword>
<dbReference type="InterPro" id="IPR002347">
    <property type="entry name" value="SDR_fam"/>
</dbReference>
<evidence type="ECO:0000313" key="5">
    <source>
        <dbReference type="Proteomes" id="UP000037432"/>
    </source>
</evidence>
<reference evidence="4 5" key="1">
    <citation type="submission" date="2015-06" db="EMBL/GenBank/DDBJ databases">
        <authorList>
            <person name="Ju K.-S."/>
            <person name="Doroghazi J.R."/>
            <person name="Metcalf W.W."/>
        </authorList>
    </citation>
    <scope>NUCLEOTIDE SEQUENCE [LARGE SCALE GENOMIC DNA]</scope>
    <source>
        <strain evidence="4 5">NRRL 3414</strain>
    </source>
</reference>
<dbReference type="InterPro" id="IPR057326">
    <property type="entry name" value="KR_dom"/>
</dbReference>
<evidence type="ECO:0000256" key="2">
    <source>
        <dbReference type="ARBA" id="ARBA00023002"/>
    </source>
</evidence>
<dbReference type="RefSeq" id="WP_048582228.1">
    <property type="nucleotide sequence ID" value="NZ_LFNT01000018.1"/>
</dbReference>
<name>A0A0J8C6T2_STRVR</name>
<comment type="similarity">
    <text evidence="1">Belongs to the short-chain dehydrogenases/reductases (SDR) family.</text>
</comment>
<dbReference type="Pfam" id="PF13561">
    <property type="entry name" value="adh_short_C2"/>
    <property type="match status" value="1"/>
</dbReference>
<dbReference type="Gene3D" id="3.40.50.720">
    <property type="entry name" value="NAD(P)-binding Rossmann-like Domain"/>
    <property type="match status" value="1"/>
</dbReference>
<evidence type="ECO:0000259" key="3">
    <source>
        <dbReference type="SMART" id="SM00822"/>
    </source>
</evidence>
<accession>A0A0J8C6T2</accession>
<evidence type="ECO:0000313" key="4">
    <source>
        <dbReference type="EMBL" id="KMS73590.1"/>
    </source>
</evidence>
<dbReference type="PATRIC" id="fig|1938.3.peg.1290"/>
<evidence type="ECO:0000256" key="1">
    <source>
        <dbReference type="ARBA" id="ARBA00006484"/>
    </source>
</evidence>
<dbReference type="GO" id="GO:0016491">
    <property type="term" value="F:oxidoreductase activity"/>
    <property type="evidence" value="ECO:0007669"/>
    <property type="project" value="UniProtKB-KW"/>
</dbReference>
<feature type="domain" description="Ketoreductase" evidence="3">
    <location>
        <begin position="8"/>
        <end position="174"/>
    </location>
</feature>
<dbReference type="PANTHER" id="PTHR43943:SF17">
    <property type="entry name" value="3-PHENYLPROPIONATE-DIHYDRODIOL_CINNAMIC ACID-DIHYDRODIOL DEHYDROGENASE"/>
    <property type="match status" value="1"/>
</dbReference>
<dbReference type="SMART" id="SM00822">
    <property type="entry name" value="PKS_KR"/>
    <property type="match status" value="1"/>
</dbReference>
<dbReference type="PANTHER" id="PTHR43943">
    <property type="entry name" value="DEHYDROGENASE/REDUCTASE (SDR FAMILY) MEMBER 4"/>
    <property type="match status" value="1"/>
</dbReference>
<dbReference type="EMBL" id="LFNT01000018">
    <property type="protein sequence ID" value="KMS73590.1"/>
    <property type="molecule type" value="Genomic_DNA"/>
</dbReference>
<dbReference type="InterPro" id="IPR036291">
    <property type="entry name" value="NAD(P)-bd_dom_sf"/>
</dbReference>
<gene>
    <name evidence="4" type="ORF">ACM01_17760</name>
</gene>
<dbReference type="SUPFAM" id="SSF51735">
    <property type="entry name" value="NAD(P)-binding Rossmann-fold domains"/>
    <property type="match status" value="1"/>
</dbReference>
<dbReference type="Proteomes" id="UP000037432">
    <property type="component" value="Unassembled WGS sequence"/>
</dbReference>